<dbReference type="Pfam" id="PF00990">
    <property type="entry name" value="GGDEF"/>
    <property type="match status" value="1"/>
</dbReference>
<dbReference type="CDD" id="cd01949">
    <property type="entry name" value="GGDEF"/>
    <property type="match status" value="1"/>
</dbReference>
<dbReference type="EMBL" id="WHOD01000070">
    <property type="protein sequence ID" value="NOU95530.1"/>
    <property type="molecule type" value="Genomic_DNA"/>
</dbReference>
<dbReference type="SMART" id="SM00267">
    <property type="entry name" value="GGDEF"/>
    <property type="match status" value="1"/>
</dbReference>
<dbReference type="InterPro" id="IPR000160">
    <property type="entry name" value="GGDEF_dom"/>
</dbReference>
<dbReference type="AlphaFoldDB" id="A0A972K255"/>
<feature type="domain" description="GGDEF" evidence="1">
    <location>
        <begin position="29"/>
        <end position="163"/>
    </location>
</feature>
<sequence>MKTRQDSLTELMNREALELQLKQTIKSDEVVALALIDVDHFMEINNEFGHDTGDHVLQTIAELLKEAAGEYAFRVSGDEFGIILVGESLEQAFLKMENVRAGIYAAQDRFQIRLDNPPLISVTIGVAQFPRDSKDEQSLMRTANAALMAAKEAGRNQVSLPPNEDMIMKTCYYPATLVRRLKTLAEKSKKKESFLFREALTDLLRKYDRIEE</sequence>
<evidence type="ECO:0000259" key="1">
    <source>
        <dbReference type="PROSITE" id="PS50887"/>
    </source>
</evidence>
<dbReference type="GO" id="GO:0043709">
    <property type="term" value="P:cell adhesion involved in single-species biofilm formation"/>
    <property type="evidence" value="ECO:0007669"/>
    <property type="project" value="TreeGrafter"/>
</dbReference>
<dbReference type="Gene3D" id="3.30.70.270">
    <property type="match status" value="1"/>
</dbReference>
<dbReference type="InterPro" id="IPR029787">
    <property type="entry name" value="Nucleotide_cyclase"/>
</dbReference>
<gene>
    <name evidence="2" type="ORF">GC093_20190</name>
</gene>
<dbReference type="GO" id="GO:1902201">
    <property type="term" value="P:negative regulation of bacterial-type flagellum-dependent cell motility"/>
    <property type="evidence" value="ECO:0007669"/>
    <property type="project" value="TreeGrafter"/>
</dbReference>
<proteinExistence type="predicted"/>
<comment type="caution">
    <text evidence="2">The sequence shown here is derived from an EMBL/GenBank/DDBJ whole genome shotgun (WGS) entry which is preliminary data.</text>
</comment>
<protein>
    <submittedName>
        <fullName evidence="2">Diguanylate cyclase</fullName>
    </submittedName>
</protein>
<dbReference type="InterPro" id="IPR050469">
    <property type="entry name" value="Diguanylate_Cyclase"/>
</dbReference>
<dbReference type="GO" id="GO:0005886">
    <property type="term" value="C:plasma membrane"/>
    <property type="evidence" value="ECO:0007669"/>
    <property type="project" value="TreeGrafter"/>
</dbReference>
<dbReference type="PANTHER" id="PTHR45138:SF9">
    <property type="entry name" value="DIGUANYLATE CYCLASE DGCM-RELATED"/>
    <property type="match status" value="1"/>
</dbReference>
<keyword evidence="3" id="KW-1185">Reference proteome</keyword>
<organism evidence="2 3">
    <name type="scientific">Paenibacillus foliorum</name>
    <dbReference type="NCBI Taxonomy" id="2654974"/>
    <lineage>
        <taxon>Bacteria</taxon>
        <taxon>Bacillati</taxon>
        <taxon>Bacillota</taxon>
        <taxon>Bacilli</taxon>
        <taxon>Bacillales</taxon>
        <taxon>Paenibacillaceae</taxon>
        <taxon>Paenibacillus</taxon>
    </lineage>
</organism>
<reference evidence="2" key="1">
    <citation type="submission" date="2019-10" db="EMBL/GenBank/DDBJ databases">
        <title>Description of Paenibacillus glebae sp. nov.</title>
        <authorList>
            <person name="Carlier A."/>
            <person name="Qi S."/>
        </authorList>
    </citation>
    <scope>NUCLEOTIDE SEQUENCE</scope>
    <source>
        <strain evidence="2">LMG 31456</strain>
    </source>
</reference>
<evidence type="ECO:0000313" key="2">
    <source>
        <dbReference type="EMBL" id="NOU95530.1"/>
    </source>
</evidence>
<evidence type="ECO:0000313" key="3">
    <source>
        <dbReference type="Proteomes" id="UP000641588"/>
    </source>
</evidence>
<accession>A0A972K255</accession>
<name>A0A972K255_9BACL</name>
<dbReference type="PANTHER" id="PTHR45138">
    <property type="entry name" value="REGULATORY COMPONENTS OF SENSORY TRANSDUCTION SYSTEM"/>
    <property type="match status" value="1"/>
</dbReference>
<dbReference type="Proteomes" id="UP000641588">
    <property type="component" value="Unassembled WGS sequence"/>
</dbReference>
<dbReference type="NCBIfam" id="TIGR00254">
    <property type="entry name" value="GGDEF"/>
    <property type="match status" value="1"/>
</dbReference>
<dbReference type="RefSeq" id="WP_171653717.1">
    <property type="nucleotide sequence ID" value="NZ_WHOD01000070.1"/>
</dbReference>
<dbReference type="PROSITE" id="PS50887">
    <property type="entry name" value="GGDEF"/>
    <property type="match status" value="1"/>
</dbReference>
<dbReference type="InterPro" id="IPR043128">
    <property type="entry name" value="Rev_trsase/Diguanyl_cyclase"/>
</dbReference>
<dbReference type="GO" id="GO:0052621">
    <property type="term" value="F:diguanylate cyclase activity"/>
    <property type="evidence" value="ECO:0007669"/>
    <property type="project" value="TreeGrafter"/>
</dbReference>
<dbReference type="SUPFAM" id="SSF55073">
    <property type="entry name" value="Nucleotide cyclase"/>
    <property type="match status" value="1"/>
</dbReference>